<dbReference type="OrthoDB" id="5954824at2759"/>
<keyword evidence="3" id="KW-1185">Reference proteome</keyword>
<evidence type="ECO:0000313" key="3">
    <source>
        <dbReference type="Proteomes" id="UP001152799"/>
    </source>
</evidence>
<sequence>MVSGKEFRNNLTKPLPNAVKKQKHESDLEEGQDKQQESSCRQVPAFTIQAFQKGTCVIPPPKCNAYKEVAPKGAHKFRMNYKRGNLPIALEAKGARVSWKADINKLEFHYYLPMFFEGLCETENPYKLFAQQGIHDLLNYGGQKVFPCIPQLIIPIKDALKTKNKEVMCSTLKVLQHLVKSADLIGEALVPYYRQILPTLNLFKEKNVNCGDEIDYSQMRGDNLADIINDTLEILERYGGPDAFINIKYLIPTYESCMLN</sequence>
<dbReference type="GO" id="GO:0030544">
    <property type="term" value="F:Hsp70 protein binding"/>
    <property type="evidence" value="ECO:0007669"/>
    <property type="project" value="TreeGrafter"/>
</dbReference>
<evidence type="ECO:0000313" key="2">
    <source>
        <dbReference type="EMBL" id="CAG9763071.1"/>
    </source>
</evidence>
<protein>
    <recommendedName>
        <fullName evidence="4">Parkin coregulated gene protein homolog</fullName>
    </recommendedName>
</protein>
<reference evidence="2" key="1">
    <citation type="submission" date="2022-01" db="EMBL/GenBank/DDBJ databases">
        <authorList>
            <person name="King R."/>
        </authorList>
    </citation>
    <scope>NUCLEOTIDE SEQUENCE</scope>
</reference>
<evidence type="ECO:0008006" key="4">
    <source>
        <dbReference type="Google" id="ProtNLM"/>
    </source>
</evidence>
<dbReference type="Pfam" id="PF10274">
    <property type="entry name" value="ParcG"/>
    <property type="match status" value="1"/>
</dbReference>
<name>A0A9N9MHV8_9CUCU</name>
<dbReference type="SUPFAM" id="SSF48371">
    <property type="entry name" value="ARM repeat"/>
    <property type="match status" value="1"/>
</dbReference>
<dbReference type="InterPro" id="IPR019399">
    <property type="entry name" value="Parkin_co-regulated_protein"/>
</dbReference>
<accession>A0A9N9MHV8</accession>
<dbReference type="InterPro" id="IPR016024">
    <property type="entry name" value="ARM-type_fold"/>
</dbReference>
<organism evidence="2 3">
    <name type="scientific">Ceutorhynchus assimilis</name>
    <name type="common">cabbage seed weevil</name>
    <dbReference type="NCBI Taxonomy" id="467358"/>
    <lineage>
        <taxon>Eukaryota</taxon>
        <taxon>Metazoa</taxon>
        <taxon>Ecdysozoa</taxon>
        <taxon>Arthropoda</taxon>
        <taxon>Hexapoda</taxon>
        <taxon>Insecta</taxon>
        <taxon>Pterygota</taxon>
        <taxon>Neoptera</taxon>
        <taxon>Endopterygota</taxon>
        <taxon>Coleoptera</taxon>
        <taxon>Polyphaga</taxon>
        <taxon>Cucujiformia</taxon>
        <taxon>Curculionidae</taxon>
        <taxon>Ceutorhynchinae</taxon>
        <taxon>Ceutorhynchus</taxon>
    </lineage>
</organism>
<dbReference type="PANTHER" id="PTHR21207">
    <property type="entry name" value="PARKIN COREGULATED GENE PROTEIN PARK2 COREGULATED"/>
    <property type="match status" value="1"/>
</dbReference>
<dbReference type="GO" id="GO:0051879">
    <property type="term" value="F:Hsp90 protein binding"/>
    <property type="evidence" value="ECO:0007669"/>
    <property type="project" value="TreeGrafter"/>
</dbReference>
<evidence type="ECO:0000256" key="1">
    <source>
        <dbReference type="SAM" id="MobiDB-lite"/>
    </source>
</evidence>
<dbReference type="EMBL" id="OU892289">
    <property type="protein sequence ID" value="CAG9763071.1"/>
    <property type="molecule type" value="Genomic_DNA"/>
</dbReference>
<proteinExistence type="predicted"/>
<dbReference type="AlphaFoldDB" id="A0A9N9MHV8"/>
<feature type="region of interest" description="Disordered" evidence="1">
    <location>
        <begin position="1"/>
        <end position="39"/>
    </location>
</feature>
<dbReference type="Proteomes" id="UP001152799">
    <property type="component" value="Chromosome 13"/>
</dbReference>
<gene>
    <name evidence="2" type="ORF">CEUTPL_LOCUS3741</name>
</gene>
<dbReference type="PANTHER" id="PTHR21207:SF2">
    <property type="entry name" value="PARKIN COREGULATED GENE PROTEIN"/>
    <property type="match status" value="1"/>
</dbReference>